<feature type="domain" description="Glucose/Sorbosone dehydrogenase" evidence="2">
    <location>
        <begin position="44"/>
        <end position="368"/>
    </location>
</feature>
<keyword evidence="4" id="KW-1185">Reference proteome</keyword>
<dbReference type="InterPro" id="IPR012938">
    <property type="entry name" value="Glc/Sorbosone_DH"/>
</dbReference>
<gene>
    <name evidence="3" type="ORF">COO09_12885</name>
</gene>
<dbReference type="PANTHER" id="PTHR19328">
    <property type="entry name" value="HEDGEHOG-INTERACTING PROTEIN"/>
    <property type="match status" value="1"/>
</dbReference>
<dbReference type="RefSeq" id="WP_066963004.1">
    <property type="nucleotide sequence ID" value="NZ_CP023449.1"/>
</dbReference>
<proteinExistence type="predicted"/>
<evidence type="ECO:0000259" key="2">
    <source>
        <dbReference type="Pfam" id="PF07995"/>
    </source>
</evidence>
<dbReference type="AlphaFoldDB" id="A0A2A4FW54"/>
<dbReference type="Pfam" id="PF07995">
    <property type="entry name" value="GSDH"/>
    <property type="match status" value="1"/>
</dbReference>
<feature type="chain" id="PRO_5012607514" evidence="1">
    <location>
        <begin position="21"/>
        <end position="373"/>
    </location>
</feature>
<name>A0A2A4FW54_9SPHN</name>
<dbReference type="Gene3D" id="2.120.10.30">
    <property type="entry name" value="TolB, C-terminal domain"/>
    <property type="match status" value="1"/>
</dbReference>
<dbReference type="EMBL" id="NWUF01000011">
    <property type="protein sequence ID" value="PCE41912.1"/>
    <property type="molecule type" value="Genomic_DNA"/>
</dbReference>
<dbReference type="KEGG" id="rdi:CMV14_15130"/>
<protein>
    <submittedName>
        <fullName evidence="3">Dehydrogenase</fullName>
    </submittedName>
</protein>
<dbReference type="OrthoDB" id="9770043at2"/>
<accession>A0A2A4FW54</accession>
<dbReference type="SUPFAM" id="SSF50952">
    <property type="entry name" value="Soluble quinoprotein glucose dehydrogenase"/>
    <property type="match status" value="1"/>
</dbReference>
<dbReference type="Proteomes" id="UP000218934">
    <property type="component" value="Unassembled WGS sequence"/>
</dbReference>
<evidence type="ECO:0000313" key="3">
    <source>
        <dbReference type="EMBL" id="PCE41912.1"/>
    </source>
</evidence>
<dbReference type="InterPro" id="IPR011042">
    <property type="entry name" value="6-blade_b-propeller_TolB-like"/>
</dbReference>
<reference evidence="3 4" key="1">
    <citation type="submission" date="2017-09" db="EMBL/GenBank/DDBJ databases">
        <title>The Catabolism of 3,6-Dichlorosalicylic acid is Initiated by the Cytochrome P450 Monooxygenase DsmABC in Rhizorhabdus dicambivorans Ndbn-20.</title>
        <authorList>
            <person name="Na L."/>
        </authorList>
    </citation>
    <scope>NUCLEOTIDE SEQUENCE [LARGE SCALE GENOMIC DNA]</scope>
    <source>
        <strain evidence="3 4">Ndbn-20m</strain>
    </source>
</reference>
<evidence type="ECO:0000313" key="4">
    <source>
        <dbReference type="Proteomes" id="UP000218934"/>
    </source>
</evidence>
<dbReference type="PANTHER" id="PTHR19328:SF75">
    <property type="entry name" value="ALDOSE SUGAR DEHYDROGENASE YLII"/>
    <property type="match status" value="1"/>
</dbReference>
<evidence type="ECO:0000256" key="1">
    <source>
        <dbReference type="SAM" id="SignalP"/>
    </source>
</evidence>
<feature type="signal peptide" evidence="1">
    <location>
        <begin position="1"/>
        <end position="20"/>
    </location>
</feature>
<organism evidence="3 4">
    <name type="scientific">Rhizorhabdus dicambivorans</name>
    <dbReference type="NCBI Taxonomy" id="1850238"/>
    <lineage>
        <taxon>Bacteria</taxon>
        <taxon>Pseudomonadati</taxon>
        <taxon>Pseudomonadota</taxon>
        <taxon>Alphaproteobacteria</taxon>
        <taxon>Sphingomonadales</taxon>
        <taxon>Sphingomonadaceae</taxon>
        <taxon>Rhizorhabdus</taxon>
    </lineage>
</organism>
<sequence>MHPLASAFALLVALPAVAPAAQAPITGERPSAAKPFKAAEVASFDSPWALAFLPDGRMLVTEKTGRMLLLSADGRQRTAVTGVPEVNASGQGALGEVVAHPDFAANGQVYFSYSAPGSPNAIVLARGRLVGGADGARLDDVTTLYRAHPDRSGGHYAGRIAFSPDGHLFFSMGERQKFTPAQEPDGVLGKIVRLTMDGRPAPGNPLAAKSFDPAIWSYGHRNPLGLAFDGKGRLWDAEMGPKGGDEVNLILPGRNYGWPLVSNGDHYDGKPIPDHPTRPDLEAPRVSWNPSISPSSLLVYSGGLFPKWRGKALVGALSGKALILVALGDDGAREEARYDMGQRIRAVDQGPDGAVYVLEDGKGGRLLKLSPAS</sequence>
<dbReference type="InterPro" id="IPR011041">
    <property type="entry name" value="Quinoprot_gluc/sorb_DH_b-prop"/>
</dbReference>
<comment type="caution">
    <text evidence="3">The sequence shown here is derived from an EMBL/GenBank/DDBJ whole genome shotgun (WGS) entry which is preliminary data.</text>
</comment>
<keyword evidence="1" id="KW-0732">Signal</keyword>